<dbReference type="InterPro" id="IPR056301">
    <property type="entry name" value="GWD-like_N_Ig"/>
</dbReference>
<dbReference type="GO" id="GO:0016301">
    <property type="term" value="F:kinase activity"/>
    <property type="evidence" value="ECO:0007669"/>
    <property type="project" value="UniProtKB-KW"/>
</dbReference>
<dbReference type="EMBL" id="NCVQ01000009">
    <property type="protein sequence ID" value="PWZ11643.1"/>
    <property type="molecule type" value="Genomic_DNA"/>
</dbReference>
<name>A0A3L6DU45_MAIZE</name>
<keyword evidence="3" id="KW-0812">Transmembrane</keyword>
<keyword evidence="5" id="KW-0808">Transferase</keyword>
<keyword evidence="3" id="KW-0472">Membrane</keyword>
<accession>A0A3L6DU45</accession>
<evidence type="ECO:0000259" key="4">
    <source>
        <dbReference type="Pfam" id="PF23166"/>
    </source>
</evidence>
<comment type="caution">
    <text evidence="5">The sequence shown here is derived from an EMBL/GenBank/DDBJ whole genome shotgun (WGS) entry which is preliminary data.</text>
</comment>
<keyword evidence="2" id="KW-0119">Carbohydrate metabolism</keyword>
<evidence type="ECO:0000313" key="6">
    <source>
        <dbReference type="EMBL" id="PWZ34047.1"/>
    </source>
</evidence>
<evidence type="ECO:0000256" key="1">
    <source>
        <dbReference type="ARBA" id="ARBA00022723"/>
    </source>
</evidence>
<dbReference type="PANTHER" id="PTHR46922:SF3">
    <property type="entry name" value="HEAT SHOCK PROTEIN"/>
    <property type="match status" value="1"/>
</dbReference>
<dbReference type="EMBL" id="NCVQ01000004">
    <property type="protein sequence ID" value="PWZ34047.1"/>
    <property type="molecule type" value="Genomic_DNA"/>
</dbReference>
<gene>
    <name evidence="5" type="primary">GWD1_1</name>
    <name evidence="6" type="synonym">GWD1_0</name>
    <name evidence="6" type="ORF">Zm00014a_008034</name>
    <name evidence="5" type="ORF">Zm00014a_022844</name>
</gene>
<feature type="transmembrane region" description="Helical" evidence="3">
    <location>
        <begin position="189"/>
        <end position="209"/>
    </location>
</feature>
<evidence type="ECO:0000256" key="3">
    <source>
        <dbReference type="SAM" id="Phobius"/>
    </source>
</evidence>
<evidence type="ECO:0000313" key="7">
    <source>
        <dbReference type="Proteomes" id="UP000251960"/>
    </source>
</evidence>
<sequence length="411" mass="44797">MAMPRVPGQQLLTPRKLWLSFQDHAECTELGQSLADFGKAIKLLGSCEGDLMEKVFSEVGSKSEMLSIKLQREVFALPPPAFVQICLRAFLGGGGDGGATGPTQSAAHTIGADGQTQSVLKAIRADGQTQLSHEIALELSQRSAAAGLRPIGAVVFMQRGVLKVCLRTTDSTVNTSEIAKWKSDVREGLAIGLGMGTVMLLLFCGYSLIAISHGIRGDEDDIASKSAPPASIDGARYGFEPPVLQSSHQVIIEGFTGRRSEHSSSIPKLTSLVNPFWCYLTNITKVILAFCCSLCASDSARGKNLHVDGVDQKNEVISVIQQQLGFRRCPNFSRGDLRRSKRIGSCSDGRVHVVDWILPSRQPDRTTVYKNRALRTPFVKLGHNSTLRIEIDDHVVQDIESLIFDDTHNKW</sequence>
<proteinExistence type="predicted"/>
<keyword evidence="3" id="KW-1133">Transmembrane helix</keyword>
<organism evidence="5 7">
    <name type="scientific">Zea mays</name>
    <name type="common">Maize</name>
    <dbReference type="NCBI Taxonomy" id="4577"/>
    <lineage>
        <taxon>Eukaryota</taxon>
        <taxon>Viridiplantae</taxon>
        <taxon>Streptophyta</taxon>
        <taxon>Embryophyta</taxon>
        <taxon>Tracheophyta</taxon>
        <taxon>Spermatophyta</taxon>
        <taxon>Magnoliopsida</taxon>
        <taxon>Liliopsida</taxon>
        <taxon>Poales</taxon>
        <taxon>Poaceae</taxon>
        <taxon>PACMAD clade</taxon>
        <taxon>Panicoideae</taxon>
        <taxon>Andropogonodae</taxon>
        <taxon>Andropogoneae</taxon>
        <taxon>Tripsacinae</taxon>
        <taxon>Zea</taxon>
    </lineage>
</organism>
<dbReference type="Proteomes" id="UP000251960">
    <property type="component" value="Chromosome 3"/>
</dbReference>
<dbReference type="Pfam" id="PF23166">
    <property type="entry name" value="Ig_N_CWD1"/>
    <property type="match status" value="1"/>
</dbReference>
<keyword evidence="1" id="KW-0479">Metal-binding</keyword>
<evidence type="ECO:0000313" key="5">
    <source>
        <dbReference type="EMBL" id="PWZ11643.1"/>
    </source>
</evidence>
<accession>A0A3L6FQS7</accession>
<dbReference type="Proteomes" id="UP000251960">
    <property type="component" value="Chromosome 8"/>
</dbReference>
<dbReference type="GO" id="GO:0046872">
    <property type="term" value="F:metal ion binding"/>
    <property type="evidence" value="ECO:0007669"/>
    <property type="project" value="UniProtKB-KW"/>
</dbReference>
<dbReference type="PANTHER" id="PTHR46922">
    <property type="entry name" value="DHHA1 DOMAIN PROTEIN"/>
    <property type="match status" value="1"/>
</dbReference>
<dbReference type="ExpressionAtlas" id="A0A3L6DU45">
    <property type="expression patterns" value="baseline and differential"/>
</dbReference>
<keyword evidence="5" id="KW-0418">Kinase</keyword>
<feature type="domain" description="Alpha-glucan water dikinase-like N-terminal Ig-like" evidence="4">
    <location>
        <begin position="354"/>
        <end position="411"/>
    </location>
</feature>
<reference evidence="5 7" key="1">
    <citation type="journal article" date="2018" name="Nat. Genet.">
        <title>Extensive intraspecific gene order and gene structural variations between Mo17 and other maize genomes.</title>
        <authorList>
            <person name="Sun S."/>
            <person name="Zhou Y."/>
            <person name="Chen J."/>
            <person name="Shi J."/>
            <person name="Zhao H."/>
            <person name="Zhao H."/>
            <person name="Song W."/>
            <person name="Zhang M."/>
            <person name="Cui Y."/>
            <person name="Dong X."/>
            <person name="Liu H."/>
            <person name="Ma X."/>
            <person name="Jiao Y."/>
            <person name="Wang B."/>
            <person name="Wei X."/>
            <person name="Stein J.C."/>
            <person name="Glaubitz J.C."/>
            <person name="Lu F."/>
            <person name="Yu G."/>
            <person name="Liang C."/>
            <person name="Fengler K."/>
            <person name="Li B."/>
            <person name="Rafalski A."/>
            <person name="Schnable P.S."/>
            <person name="Ware D.H."/>
            <person name="Buckler E.S."/>
            <person name="Lai J."/>
        </authorList>
    </citation>
    <scope>NUCLEOTIDE SEQUENCE [LARGE SCALE GENOMIC DNA]</scope>
    <source>
        <strain evidence="7">cv. Missouri 17</strain>
        <tissue evidence="5">Seedling</tissue>
    </source>
</reference>
<dbReference type="AlphaFoldDB" id="A0A3L6DU45"/>
<protein>
    <submittedName>
        <fullName evidence="5">Alpha-glucan water dikinase 1, chloroplastic</fullName>
    </submittedName>
</protein>
<evidence type="ECO:0000256" key="2">
    <source>
        <dbReference type="ARBA" id="ARBA00023277"/>
    </source>
</evidence>